<dbReference type="OMA" id="QTHTWIV"/>
<accession>A0A665X9L1</accession>
<reference evidence="10" key="1">
    <citation type="submission" date="2021-04" db="EMBL/GenBank/DDBJ databases">
        <authorList>
            <consortium name="Wellcome Sanger Institute Data Sharing"/>
        </authorList>
    </citation>
    <scope>NUCLEOTIDE SEQUENCE [LARGE SCALE GENOMIC DNA]</scope>
</reference>
<keyword evidence="11" id="KW-1185">Reference proteome</keyword>
<reference evidence="10" key="2">
    <citation type="submission" date="2025-08" db="UniProtKB">
        <authorList>
            <consortium name="Ensembl"/>
        </authorList>
    </citation>
    <scope>IDENTIFICATION</scope>
</reference>
<dbReference type="PANTHER" id="PTHR14885:SF1">
    <property type="entry name" value="CILIA- AND FLAGELLA-ASSOCIATED PROTEIN 43"/>
    <property type="match status" value="1"/>
</dbReference>
<reference evidence="10" key="3">
    <citation type="submission" date="2025-09" db="UniProtKB">
        <authorList>
            <consortium name="Ensembl"/>
        </authorList>
    </citation>
    <scope>IDENTIFICATION</scope>
</reference>
<name>A0A665X9L1_ECHNA</name>
<dbReference type="Ensembl" id="ENSENLT00000054321.1">
    <property type="protein sequence ID" value="ENSENLP00000053050.1"/>
    <property type="gene ID" value="ENSENLG00000022155.1"/>
</dbReference>
<proteinExistence type="inferred from homology"/>
<keyword evidence="7" id="KW-0966">Cell projection</keyword>
<dbReference type="InParanoid" id="A0A665X9L1"/>
<dbReference type="PANTHER" id="PTHR14885">
    <property type="entry name" value="CILIA- AND FLAGELLA-ASSOCIATED PROTEIN 43-RELATED"/>
    <property type="match status" value="1"/>
</dbReference>
<dbReference type="GO" id="GO:0005930">
    <property type="term" value="C:axoneme"/>
    <property type="evidence" value="ECO:0007669"/>
    <property type="project" value="UniProtKB-SubCell"/>
</dbReference>
<dbReference type="AlphaFoldDB" id="A0A665X9L1"/>
<evidence type="ECO:0000256" key="9">
    <source>
        <dbReference type="ARBA" id="ARBA00023662"/>
    </source>
</evidence>
<keyword evidence="3" id="KW-0853">WD repeat</keyword>
<keyword evidence="2" id="KW-0963">Cytoplasm</keyword>
<keyword evidence="6" id="KW-0206">Cytoskeleton</keyword>
<comment type="similarity">
    <text evidence="8">Belongs to the CFAP43 family.</text>
</comment>
<evidence type="ECO:0000256" key="4">
    <source>
        <dbReference type="ARBA" id="ARBA00022737"/>
    </source>
</evidence>
<dbReference type="GO" id="GO:0007288">
    <property type="term" value="P:sperm axoneme assembly"/>
    <property type="evidence" value="ECO:0007669"/>
    <property type="project" value="TreeGrafter"/>
</dbReference>
<dbReference type="Proteomes" id="UP000472264">
    <property type="component" value="Chromosome 15"/>
</dbReference>
<evidence type="ECO:0000256" key="6">
    <source>
        <dbReference type="ARBA" id="ARBA00023212"/>
    </source>
</evidence>
<dbReference type="InterPro" id="IPR036322">
    <property type="entry name" value="WD40_repeat_dom_sf"/>
</dbReference>
<protein>
    <recommendedName>
        <fullName evidence="9">Cilia- and flagella-associated protein 43</fullName>
    </recommendedName>
</protein>
<comment type="subcellular location">
    <subcellularLocation>
        <location evidence="1">Cytoplasm</location>
        <location evidence="1">Cytoskeleton</location>
        <location evidence="1">Cilium axoneme</location>
    </subcellularLocation>
</comment>
<dbReference type="SUPFAM" id="SSF50978">
    <property type="entry name" value="WD40 repeat-like"/>
    <property type="match status" value="1"/>
</dbReference>
<evidence type="ECO:0000256" key="2">
    <source>
        <dbReference type="ARBA" id="ARBA00022490"/>
    </source>
</evidence>
<evidence type="ECO:0000313" key="11">
    <source>
        <dbReference type="Proteomes" id="UP000472264"/>
    </source>
</evidence>
<organism evidence="10 11">
    <name type="scientific">Echeneis naucrates</name>
    <name type="common">Live sharksucker</name>
    <dbReference type="NCBI Taxonomy" id="173247"/>
    <lineage>
        <taxon>Eukaryota</taxon>
        <taxon>Metazoa</taxon>
        <taxon>Chordata</taxon>
        <taxon>Craniata</taxon>
        <taxon>Vertebrata</taxon>
        <taxon>Euteleostomi</taxon>
        <taxon>Actinopterygii</taxon>
        <taxon>Neopterygii</taxon>
        <taxon>Teleostei</taxon>
        <taxon>Neoteleostei</taxon>
        <taxon>Acanthomorphata</taxon>
        <taxon>Carangaria</taxon>
        <taxon>Carangiformes</taxon>
        <taxon>Echeneidae</taxon>
        <taxon>Echeneis</taxon>
    </lineage>
</organism>
<evidence type="ECO:0000313" key="10">
    <source>
        <dbReference type="Ensembl" id="ENSENLP00000053050.1"/>
    </source>
</evidence>
<evidence type="ECO:0000256" key="7">
    <source>
        <dbReference type="ARBA" id="ARBA00023273"/>
    </source>
</evidence>
<keyword evidence="5" id="KW-0175">Coiled coil</keyword>
<sequence>MTANGSSGIFAFSEQRLSPSVFVYAFPQLQMKNELKGTAQLDYTSLTLSNGGPYLGCCSSLPDYTITIWNWENAEPICTQPHAGQDVVSLVFNPQNWLQLCALGTKSITNCLLCYRVVKLPAKDGSSAEGLVPTSYSVRNKLPYFGPEMLPSAISGFKEESHSTENRLTPTAICWTTTSELYVGCEDGFLLLLDPENLSVSVLLKPCIKLMFTYFYVSQDGVINYMQINRTQCNITQTWQLEAPCKTAFFSPDYEKLLLSSNTVSNSKYSKVLQCDLLDIKTLSVPSKNYLSKNVTTLVCCPIAQYAAVGTTSGNILFIDLNREQRPRLVHQLQLYHTPVDHLLQVSLIPWIPQNFISTLYLTNIYKMVAQVISTLKTWTRCYMCASLSCKKSDNSAANS</sequence>
<dbReference type="Gene3D" id="2.130.10.10">
    <property type="entry name" value="YVTN repeat-like/Quinoprotein amine dehydrogenase"/>
    <property type="match status" value="2"/>
</dbReference>
<evidence type="ECO:0000256" key="8">
    <source>
        <dbReference type="ARBA" id="ARBA00023605"/>
    </source>
</evidence>
<evidence type="ECO:0000256" key="5">
    <source>
        <dbReference type="ARBA" id="ARBA00023054"/>
    </source>
</evidence>
<dbReference type="InterPro" id="IPR015943">
    <property type="entry name" value="WD40/YVTN_repeat-like_dom_sf"/>
</dbReference>
<evidence type="ECO:0000256" key="1">
    <source>
        <dbReference type="ARBA" id="ARBA00004430"/>
    </source>
</evidence>
<evidence type="ECO:0000256" key="3">
    <source>
        <dbReference type="ARBA" id="ARBA00022574"/>
    </source>
</evidence>
<keyword evidence="4" id="KW-0677">Repeat</keyword>